<name>A0A831ZZR8_9BACT</name>
<evidence type="ECO:0000256" key="1">
    <source>
        <dbReference type="SAM" id="MobiDB-lite"/>
    </source>
</evidence>
<sequence>MAATRRTDRIGSATMDRRDFSRMEKLAPLTAVVAFALFLFFGSAAAVPTESPTQGLDSAAPAASVAAKPSEDTEISPEQALVLRKQMVQAVLSDAFQYRPLGLVDPFVPFIKPDATVTETYPEPEGVPSPIPSAGFPLTPLQKMSLGEIERGLKAILWGEMGSRALIEDASGKGYIVKEGTPVTPDGLVERIYKDALVVRQYVWNAGEKQWVPDFVTVQLRKQKEK</sequence>
<dbReference type="AlphaFoldDB" id="A0A831ZZR8"/>
<feature type="compositionally biased region" description="Low complexity" evidence="1">
    <location>
        <begin position="58"/>
        <end position="68"/>
    </location>
</feature>
<organism evidence="2">
    <name type="scientific">Desulfacinum infernum</name>
    <dbReference type="NCBI Taxonomy" id="35837"/>
    <lineage>
        <taxon>Bacteria</taxon>
        <taxon>Pseudomonadati</taxon>
        <taxon>Thermodesulfobacteriota</taxon>
        <taxon>Syntrophobacteria</taxon>
        <taxon>Syntrophobacterales</taxon>
        <taxon>Syntrophobacteraceae</taxon>
        <taxon>Desulfacinum</taxon>
    </lineage>
</organism>
<dbReference type="EMBL" id="DSTK01000019">
    <property type="protein sequence ID" value="HFK96943.1"/>
    <property type="molecule type" value="Genomic_DNA"/>
</dbReference>
<proteinExistence type="predicted"/>
<reference evidence="2" key="1">
    <citation type="journal article" date="2020" name="mSystems">
        <title>Genome- and Community-Level Interaction Insights into Carbon Utilization and Element Cycling Functions of Hydrothermarchaeota in Hydrothermal Sediment.</title>
        <authorList>
            <person name="Zhou Z."/>
            <person name="Liu Y."/>
            <person name="Xu W."/>
            <person name="Pan J."/>
            <person name="Luo Z.H."/>
            <person name="Li M."/>
        </authorList>
    </citation>
    <scope>NUCLEOTIDE SEQUENCE [LARGE SCALE GENOMIC DNA]</scope>
    <source>
        <strain evidence="2">SpSt-456</strain>
    </source>
</reference>
<accession>A0A831ZZR8</accession>
<protein>
    <submittedName>
        <fullName evidence="2">Uncharacterized protein</fullName>
    </submittedName>
</protein>
<gene>
    <name evidence="2" type="ORF">ENS06_06405</name>
</gene>
<comment type="caution">
    <text evidence="2">The sequence shown here is derived from an EMBL/GenBank/DDBJ whole genome shotgun (WGS) entry which is preliminary data.</text>
</comment>
<evidence type="ECO:0000313" key="2">
    <source>
        <dbReference type="EMBL" id="HFK96943.1"/>
    </source>
</evidence>
<dbReference type="Gene3D" id="2.30.30.830">
    <property type="match status" value="1"/>
</dbReference>
<feature type="region of interest" description="Disordered" evidence="1">
    <location>
        <begin position="51"/>
        <end position="71"/>
    </location>
</feature>